<dbReference type="Pfam" id="PF00072">
    <property type="entry name" value="Response_reg"/>
    <property type="match status" value="1"/>
</dbReference>
<feature type="domain" description="Response regulatory" evidence="4">
    <location>
        <begin position="16"/>
        <end position="132"/>
    </location>
</feature>
<evidence type="ECO:0000256" key="1">
    <source>
        <dbReference type="ARBA" id="ARBA00023125"/>
    </source>
</evidence>
<feature type="modified residue" description="4-aspartylphosphate" evidence="2">
    <location>
        <position position="65"/>
    </location>
</feature>
<organism evidence="5 6">
    <name type="scientific">Donghicola eburneus</name>
    <dbReference type="NCBI Taxonomy" id="393278"/>
    <lineage>
        <taxon>Bacteria</taxon>
        <taxon>Pseudomonadati</taxon>
        <taxon>Pseudomonadota</taxon>
        <taxon>Alphaproteobacteria</taxon>
        <taxon>Rhodobacterales</taxon>
        <taxon>Roseobacteraceae</taxon>
        <taxon>Donghicola</taxon>
    </lineage>
</organism>
<protein>
    <submittedName>
        <fullName evidence="5">Putative Two-component response regulator</fullName>
    </submittedName>
</protein>
<dbReference type="PANTHER" id="PTHR43214:SF42">
    <property type="entry name" value="TRANSCRIPTIONAL REGULATORY PROTEIN DESR"/>
    <property type="match status" value="1"/>
</dbReference>
<dbReference type="PROSITE" id="PS50043">
    <property type="entry name" value="HTH_LUXR_2"/>
    <property type="match status" value="1"/>
</dbReference>
<dbReference type="Pfam" id="PF00196">
    <property type="entry name" value="GerE"/>
    <property type="match status" value="1"/>
</dbReference>
<dbReference type="GO" id="GO:0006355">
    <property type="term" value="P:regulation of DNA-templated transcription"/>
    <property type="evidence" value="ECO:0007669"/>
    <property type="project" value="InterPro"/>
</dbReference>
<dbReference type="AlphaFoldDB" id="A0A1M4MZQ8"/>
<dbReference type="SUPFAM" id="SSF46894">
    <property type="entry name" value="C-terminal effector domain of the bipartite response regulators"/>
    <property type="match status" value="1"/>
</dbReference>
<dbReference type="SMART" id="SM00421">
    <property type="entry name" value="HTH_LUXR"/>
    <property type="match status" value="1"/>
</dbReference>
<dbReference type="RefSeq" id="WP_072705937.1">
    <property type="nucleotide sequence ID" value="NZ_FMJB01000046.1"/>
</dbReference>
<dbReference type="PRINTS" id="PR00038">
    <property type="entry name" value="HTHLUXR"/>
</dbReference>
<dbReference type="SMART" id="SM00448">
    <property type="entry name" value="REC"/>
    <property type="match status" value="1"/>
</dbReference>
<dbReference type="GO" id="GO:0000160">
    <property type="term" value="P:phosphorelay signal transduction system"/>
    <property type="evidence" value="ECO:0007669"/>
    <property type="project" value="InterPro"/>
</dbReference>
<dbReference type="EMBL" id="FMJB01000046">
    <property type="protein sequence ID" value="SCM67287.1"/>
    <property type="molecule type" value="Genomic_DNA"/>
</dbReference>
<proteinExistence type="predicted"/>
<dbReference type="InterPro" id="IPR011006">
    <property type="entry name" value="CheY-like_superfamily"/>
</dbReference>
<dbReference type="Gene3D" id="1.10.10.10">
    <property type="entry name" value="Winged helix-like DNA-binding domain superfamily/Winged helix DNA-binding domain"/>
    <property type="match status" value="1"/>
</dbReference>
<dbReference type="CDD" id="cd06170">
    <property type="entry name" value="LuxR_C_like"/>
    <property type="match status" value="1"/>
</dbReference>
<dbReference type="InterPro" id="IPR039420">
    <property type="entry name" value="WalR-like"/>
</dbReference>
<keyword evidence="2" id="KW-0597">Phosphoprotein</keyword>
<accession>A0A1M4MZQ8</accession>
<dbReference type="InterPro" id="IPR016032">
    <property type="entry name" value="Sig_transdc_resp-reg_C-effctor"/>
</dbReference>
<evidence type="ECO:0000256" key="2">
    <source>
        <dbReference type="PROSITE-ProRule" id="PRU00169"/>
    </source>
</evidence>
<dbReference type="GO" id="GO:0003677">
    <property type="term" value="F:DNA binding"/>
    <property type="evidence" value="ECO:0007669"/>
    <property type="project" value="UniProtKB-KW"/>
</dbReference>
<keyword evidence="6" id="KW-1185">Reference proteome</keyword>
<dbReference type="InterPro" id="IPR000792">
    <property type="entry name" value="Tscrpt_reg_LuxR_C"/>
</dbReference>
<name>A0A1M4MZQ8_9RHOB</name>
<dbReference type="PANTHER" id="PTHR43214">
    <property type="entry name" value="TWO-COMPONENT RESPONSE REGULATOR"/>
    <property type="match status" value="1"/>
</dbReference>
<keyword evidence="1" id="KW-0238">DNA-binding</keyword>
<evidence type="ECO:0000259" key="4">
    <source>
        <dbReference type="PROSITE" id="PS50110"/>
    </source>
</evidence>
<feature type="domain" description="HTH luxR-type" evidence="3">
    <location>
        <begin position="240"/>
        <end position="305"/>
    </location>
</feature>
<dbReference type="Gene3D" id="3.40.50.2300">
    <property type="match status" value="1"/>
</dbReference>
<gene>
    <name evidence="5" type="ORF">KARMA_1485</name>
</gene>
<dbReference type="Proteomes" id="UP000184085">
    <property type="component" value="Unassembled WGS sequence"/>
</dbReference>
<sequence>MTLNTAQANAFGTRAIALVIDDAPETLGVISEALEANGMTVLVARSGAEGIALTHRVQPDVILLDAQMPEMDGFETCRALKSSPGSTDAPVIFMTGLTDPEYILKGLQSGGVDYITKPVVLDELIARIITHVLNARAISSARRALDQTGQSLLAFDKSGRFSWGTPKSLGLADTNEEARHLLSDTPPDVFRKWLLSLGHTALSHSAPLHLGPLVLKYVGTANDQTLIEVHEAQGSTPVAPLMQAHGLTEREAEVLLWLSQGKTNKDIAEILSLSARTVNKHLEQIFYKMGVDNRTSAAVMADRLLHRA</sequence>
<evidence type="ECO:0000259" key="3">
    <source>
        <dbReference type="PROSITE" id="PS50043"/>
    </source>
</evidence>
<reference evidence="6" key="1">
    <citation type="submission" date="2016-09" db="EMBL/GenBank/DDBJ databases">
        <authorList>
            <person name="Wibberg D."/>
        </authorList>
    </citation>
    <scope>NUCLEOTIDE SEQUENCE [LARGE SCALE GENOMIC DNA]</scope>
</reference>
<evidence type="ECO:0000313" key="6">
    <source>
        <dbReference type="Proteomes" id="UP000184085"/>
    </source>
</evidence>
<dbReference type="PROSITE" id="PS50110">
    <property type="entry name" value="RESPONSE_REGULATORY"/>
    <property type="match status" value="1"/>
</dbReference>
<dbReference type="InterPro" id="IPR036388">
    <property type="entry name" value="WH-like_DNA-bd_sf"/>
</dbReference>
<evidence type="ECO:0000313" key="5">
    <source>
        <dbReference type="EMBL" id="SCM67287.1"/>
    </source>
</evidence>
<dbReference type="InterPro" id="IPR001789">
    <property type="entry name" value="Sig_transdc_resp-reg_receiver"/>
</dbReference>
<dbReference type="SUPFAM" id="SSF52172">
    <property type="entry name" value="CheY-like"/>
    <property type="match status" value="1"/>
</dbReference>